<dbReference type="PANTHER" id="PTHR21641:SF0">
    <property type="entry name" value="RNA-BINDING PROTEIN EIF1AD-RELATED"/>
    <property type="match status" value="1"/>
</dbReference>
<dbReference type="Proteomes" id="UP000193922">
    <property type="component" value="Unassembled WGS sequence"/>
</dbReference>
<dbReference type="EMBL" id="MCFD01000013">
    <property type="protein sequence ID" value="ORX67148.1"/>
    <property type="molecule type" value="Genomic_DNA"/>
</dbReference>
<evidence type="ECO:0000256" key="1">
    <source>
        <dbReference type="SAM" id="MobiDB-lite"/>
    </source>
</evidence>
<protein>
    <recommendedName>
        <fullName evidence="4">S1-like domain-containing protein</fullName>
    </recommendedName>
</protein>
<name>A0A1Y1W0X5_9FUNG</name>
<dbReference type="GeneID" id="63804997"/>
<dbReference type="InterPro" id="IPR039294">
    <property type="entry name" value="EIF1AD"/>
</dbReference>
<dbReference type="Gene3D" id="2.40.50.140">
    <property type="entry name" value="Nucleic acid-binding proteins"/>
    <property type="match status" value="1"/>
</dbReference>
<dbReference type="OrthoDB" id="1738325at2759"/>
<dbReference type="PANTHER" id="PTHR21641">
    <property type="entry name" value="TRANSLATION INITIATION FACTOR-RELATED"/>
    <property type="match status" value="1"/>
</dbReference>
<reference evidence="2 3" key="1">
    <citation type="submission" date="2016-07" db="EMBL/GenBank/DDBJ databases">
        <title>Pervasive Adenine N6-methylation of Active Genes in Fungi.</title>
        <authorList>
            <consortium name="DOE Joint Genome Institute"/>
            <person name="Mondo S.J."/>
            <person name="Dannebaum R.O."/>
            <person name="Kuo R.C."/>
            <person name="Labutti K."/>
            <person name="Haridas S."/>
            <person name="Kuo A."/>
            <person name="Salamov A."/>
            <person name="Ahrendt S.R."/>
            <person name="Lipzen A."/>
            <person name="Sullivan W."/>
            <person name="Andreopoulos W.B."/>
            <person name="Clum A."/>
            <person name="Lindquist E."/>
            <person name="Daum C."/>
            <person name="Ramamoorthy G.K."/>
            <person name="Gryganskyi A."/>
            <person name="Culley D."/>
            <person name="Magnuson J.K."/>
            <person name="James T.Y."/>
            <person name="O'Malley M.A."/>
            <person name="Stajich J.E."/>
            <person name="Spatafora J.W."/>
            <person name="Visel A."/>
            <person name="Grigoriev I.V."/>
        </authorList>
    </citation>
    <scope>NUCLEOTIDE SEQUENCE [LARGE SCALE GENOMIC DNA]</scope>
    <source>
        <strain evidence="2 3">ATCC 12442</strain>
    </source>
</reference>
<accession>A0A1Y1W0X5</accession>
<proteinExistence type="predicted"/>
<sequence>MGRGKYTAQEALETLPEPTPTCPVARVLGPRGQHLHEIAVLQSLTTPEINQRLNPTSSAWFTTLAQLPPKYRSVVWVKRGSFVLANLSEQFTDKVGGEIAQVLMAEQVKHLKQTGQWPDQYEAMWEQMMKGQAGATEVEVQSEESDDDPLMAGNPNRQYLGDDETTDDEDSDEE</sequence>
<dbReference type="GO" id="GO:0005634">
    <property type="term" value="C:nucleus"/>
    <property type="evidence" value="ECO:0007669"/>
    <property type="project" value="TreeGrafter"/>
</dbReference>
<dbReference type="AlphaFoldDB" id="A0A1Y1W0X5"/>
<gene>
    <name evidence="2" type="ORF">DL89DRAFT_269576</name>
</gene>
<dbReference type="InterPro" id="IPR012340">
    <property type="entry name" value="NA-bd_OB-fold"/>
</dbReference>
<keyword evidence="3" id="KW-1185">Reference proteome</keyword>
<evidence type="ECO:0000313" key="3">
    <source>
        <dbReference type="Proteomes" id="UP000193922"/>
    </source>
</evidence>
<dbReference type="SUPFAM" id="SSF50249">
    <property type="entry name" value="Nucleic acid-binding proteins"/>
    <property type="match status" value="1"/>
</dbReference>
<evidence type="ECO:0008006" key="4">
    <source>
        <dbReference type="Google" id="ProtNLM"/>
    </source>
</evidence>
<organism evidence="2 3">
    <name type="scientific">Linderina pennispora</name>
    <dbReference type="NCBI Taxonomy" id="61395"/>
    <lineage>
        <taxon>Eukaryota</taxon>
        <taxon>Fungi</taxon>
        <taxon>Fungi incertae sedis</taxon>
        <taxon>Zoopagomycota</taxon>
        <taxon>Kickxellomycotina</taxon>
        <taxon>Kickxellomycetes</taxon>
        <taxon>Kickxellales</taxon>
        <taxon>Kickxellaceae</taxon>
        <taxon>Linderina</taxon>
    </lineage>
</organism>
<evidence type="ECO:0000313" key="2">
    <source>
        <dbReference type="EMBL" id="ORX67148.1"/>
    </source>
</evidence>
<dbReference type="RefSeq" id="XP_040741070.1">
    <property type="nucleotide sequence ID" value="XM_040888349.1"/>
</dbReference>
<dbReference type="STRING" id="61395.A0A1Y1W0X5"/>
<comment type="caution">
    <text evidence="2">The sequence shown here is derived from an EMBL/GenBank/DDBJ whole genome shotgun (WGS) entry which is preliminary data.</text>
</comment>
<feature type="region of interest" description="Disordered" evidence="1">
    <location>
        <begin position="132"/>
        <end position="174"/>
    </location>
</feature>
<feature type="compositionally biased region" description="Acidic residues" evidence="1">
    <location>
        <begin position="140"/>
        <end position="149"/>
    </location>
</feature>
<feature type="compositionally biased region" description="Acidic residues" evidence="1">
    <location>
        <begin position="161"/>
        <end position="174"/>
    </location>
</feature>